<keyword evidence="4 5" id="KW-0963">Cytoplasm</keyword>
<evidence type="ECO:0000256" key="2">
    <source>
        <dbReference type="ARBA" id="ARBA00008791"/>
    </source>
</evidence>
<comment type="caution">
    <text evidence="7">The sequence shown here is derived from an EMBL/GenBank/DDBJ whole genome shotgun (WGS) entry which is preliminary data.</text>
</comment>
<dbReference type="PIRSF" id="PIRSF006276">
    <property type="entry name" value="UspA"/>
    <property type="match status" value="1"/>
</dbReference>
<comment type="similarity">
    <text evidence="2 5">Belongs to the universal stress protein A family.</text>
</comment>
<comment type="subcellular location">
    <subcellularLocation>
        <location evidence="1 5">Cytoplasm</location>
    </subcellularLocation>
</comment>
<gene>
    <name evidence="7" type="ORF">APQ14_00145</name>
</gene>
<keyword evidence="8" id="KW-1185">Reference proteome</keyword>
<dbReference type="PANTHER" id="PTHR46268:SF23">
    <property type="entry name" value="UNIVERSAL STRESS PROTEIN A-RELATED"/>
    <property type="match status" value="1"/>
</dbReference>
<evidence type="ECO:0000313" key="8">
    <source>
        <dbReference type="Proteomes" id="UP000057389"/>
    </source>
</evidence>
<dbReference type="Proteomes" id="UP000057389">
    <property type="component" value="Unassembled WGS sequence"/>
</dbReference>
<dbReference type="CDD" id="cd23657">
    <property type="entry name" value="USP-A-like"/>
    <property type="match status" value="1"/>
</dbReference>
<dbReference type="EMBL" id="LMXU01000002">
    <property type="protein sequence ID" value="KWU02388.1"/>
    <property type="molecule type" value="Genomic_DNA"/>
</dbReference>
<proteinExistence type="inferred from homology"/>
<dbReference type="GO" id="GO:0005737">
    <property type="term" value="C:cytoplasm"/>
    <property type="evidence" value="ECO:0007669"/>
    <property type="project" value="UniProtKB-SubCell"/>
</dbReference>
<reference evidence="7 8" key="1">
    <citation type="submission" date="2015-11" db="EMBL/GenBank/DDBJ databases">
        <title>Draft WGS of Vibrio toranzoniae.</title>
        <authorList>
            <person name="Lasa A."/>
            <person name="Romalde J.L."/>
        </authorList>
    </citation>
    <scope>NUCLEOTIDE SEQUENCE [LARGE SCALE GENOMIC DNA]</scope>
    <source>
        <strain evidence="7 8">Vb 10.8</strain>
    </source>
</reference>
<dbReference type="Pfam" id="PF00582">
    <property type="entry name" value="Usp"/>
    <property type="match status" value="1"/>
</dbReference>
<sequence length="144" mass="16029">MSYKHILVAVDLSEDSKRLVDKAVVLAKPLGAKVSFIHIDINYAELYTGLIDINMAETQHNAMEASRVQLQSFAEHAQYPIAHTLVGSGDLSHELCDTINEFNVDLVVCGHHQDFWSKLLSSTRQLINASPVDMLVVPLRDSED</sequence>
<evidence type="ECO:0000256" key="5">
    <source>
        <dbReference type="PIRNR" id="PIRNR006276"/>
    </source>
</evidence>
<dbReference type="InterPro" id="IPR006016">
    <property type="entry name" value="UspA"/>
</dbReference>
<dbReference type="InterPro" id="IPR014729">
    <property type="entry name" value="Rossmann-like_a/b/a_fold"/>
</dbReference>
<dbReference type="PANTHER" id="PTHR46268">
    <property type="entry name" value="STRESS RESPONSE PROTEIN NHAX"/>
    <property type="match status" value="1"/>
</dbReference>
<dbReference type="GeneID" id="300177109"/>
<evidence type="ECO:0000256" key="3">
    <source>
        <dbReference type="ARBA" id="ARBA00011738"/>
    </source>
</evidence>
<protein>
    <recommendedName>
        <fullName evidence="5">Universal stress protein</fullName>
    </recommendedName>
</protein>
<dbReference type="AlphaFoldDB" id="A0A120DHF8"/>
<dbReference type="RefSeq" id="WP_017055565.1">
    <property type="nucleotide sequence ID" value="NZ_AP025514.1"/>
</dbReference>
<dbReference type="NCBIfam" id="NF011698">
    <property type="entry name" value="PRK15118.1"/>
    <property type="match status" value="1"/>
</dbReference>
<name>A0A120DHF8_9VIBR</name>
<evidence type="ECO:0000259" key="6">
    <source>
        <dbReference type="Pfam" id="PF00582"/>
    </source>
</evidence>
<dbReference type="Gene3D" id="3.40.50.620">
    <property type="entry name" value="HUPs"/>
    <property type="match status" value="1"/>
</dbReference>
<dbReference type="SUPFAM" id="SSF52402">
    <property type="entry name" value="Adenine nucleotide alpha hydrolases-like"/>
    <property type="match status" value="1"/>
</dbReference>
<accession>A0A120DHF8</accession>
<dbReference type="InterPro" id="IPR006015">
    <property type="entry name" value="Universal_stress_UspA"/>
</dbReference>
<dbReference type="OrthoDB" id="9792500at2"/>
<comment type="subunit">
    <text evidence="3">Homodimer.</text>
</comment>
<evidence type="ECO:0000256" key="1">
    <source>
        <dbReference type="ARBA" id="ARBA00004496"/>
    </source>
</evidence>
<organism evidence="7 8">
    <name type="scientific">Vibrio toranzoniae</name>
    <dbReference type="NCBI Taxonomy" id="1194427"/>
    <lineage>
        <taxon>Bacteria</taxon>
        <taxon>Pseudomonadati</taxon>
        <taxon>Pseudomonadota</taxon>
        <taxon>Gammaproteobacteria</taxon>
        <taxon>Vibrionales</taxon>
        <taxon>Vibrionaceae</taxon>
        <taxon>Vibrio</taxon>
    </lineage>
</organism>
<feature type="domain" description="UspA" evidence="6">
    <location>
        <begin position="3"/>
        <end position="138"/>
    </location>
</feature>
<evidence type="ECO:0000313" key="7">
    <source>
        <dbReference type="EMBL" id="KWU02388.1"/>
    </source>
</evidence>
<evidence type="ECO:0000256" key="4">
    <source>
        <dbReference type="ARBA" id="ARBA00022490"/>
    </source>
</evidence>